<keyword evidence="3" id="KW-1185">Reference proteome</keyword>
<accession>A0A3T0TTK9</accession>
<evidence type="ECO:0000313" key="2">
    <source>
        <dbReference type="EMBL" id="AZZ65422.1"/>
    </source>
</evidence>
<dbReference type="KEGG" id="mphc:DMC14_001285"/>
<keyword evidence="1" id="KW-0812">Transmembrane</keyword>
<protein>
    <submittedName>
        <fullName evidence="2">Uncharacterized protein</fullName>
    </submittedName>
</protein>
<reference evidence="2" key="1">
    <citation type="submission" date="2019-03" db="EMBL/GenBank/DDBJ databases">
        <title>Draft Sequence and Annotation of the Mycoplasma phocicerebrale Strain 1049T Genome.</title>
        <authorList>
            <person name="Frasca S.Jr."/>
            <person name="Kutish G.F."/>
            <person name="Castellanos Gell J."/>
            <person name="Michaels D.L."/>
            <person name="Brown D.R."/>
        </authorList>
    </citation>
    <scope>NUCLEOTIDE SEQUENCE</scope>
    <source>
        <strain evidence="2">1049</strain>
    </source>
</reference>
<feature type="transmembrane region" description="Helical" evidence="1">
    <location>
        <begin position="20"/>
        <end position="41"/>
    </location>
</feature>
<dbReference type="AlphaFoldDB" id="A0A3T0TTK9"/>
<gene>
    <name evidence="2" type="ORF">DMC14_001285</name>
</gene>
<proteinExistence type="predicted"/>
<keyword evidence="1" id="KW-1133">Transmembrane helix</keyword>
<organism evidence="2 3">
    <name type="scientific">Metamycoplasma phocicerebrale</name>
    <dbReference type="NCBI Taxonomy" id="142649"/>
    <lineage>
        <taxon>Bacteria</taxon>
        <taxon>Bacillati</taxon>
        <taxon>Mycoplasmatota</taxon>
        <taxon>Mycoplasmoidales</taxon>
        <taxon>Metamycoplasmataceae</taxon>
        <taxon>Metamycoplasma</taxon>
    </lineage>
</organism>
<feature type="transmembrane region" description="Helical" evidence="1">
    <location>
        <begin position="86"/>
        <end position="110"/>
    </location>
</feature>
<feature type="transmembrane region" description="Helical" evidence="1">
    <location>
        <begin position="142"/>
        <end position="164"/>
    </location>
</feature>
<name>A0A3T0TTK9_9BACT</name>
<feature type="transmembrane region" description="Helical" evidence="1">
    <location>
        <begin position="47"/>
        <end position="74"/>
    </location>
</feature>
<dbReference type="RefSeq" id="WP_116171748.1">
    <property type="nucleotide sequence ID" value="NZ_CP033058.2"/>
</dbReference>
<dbReference type="Proteomes" id="UP000256585">
    <property type="component" value="Chromosome"/>
</dbReference>
<keyword evidence="1" id="KW-0472">Membrane</keyword>
<sequence>MNKLNLTLNEIKNKNFYTHFILTIVSLVVIIFQFIAIFFIAPTQKPIVFYSILTIIILSSIILVLLAFSFFSIYRDRADYKNKKLLKVNFGFIISIIVLAIIFITTALIFNSFKQTIIIALSNKDNNKSLTYKNYFYIAKNIFYFLSALALFSLIIILSINIVIKKEIKKVLNKRS</sequence>
<dbReference type="EMBL" id="CP033058">
    <property type="protein sequence ID" value="AZZ65422.1"/>
    <property type="molecule type" value="Genomic_DNA"/>
</dbReference>
<evidence type="ECO:0000256" key="1">
    <source>
        <dbReference type="SAM" id="Phobius"/>
    </source>
</evidence>
<evidence type="ECO:0000313" key="3">
    <source>
        <dbReference type="Proteomes" id="UP000256585"/>
    </source>
</evidence>